<accession>A0A3M7RGQ8</accession>
<feature type="region of interest" description="Disordered" evidence="1">
    <location>
        <begin position="318"/>
        <end position="337"/>
    </location>
</feature>
<gene>
    <name evidence="2" type="ORF">BpHYR1_005373</name>
</gene>
<feature type="compositionally biased region" description="Basic and acidic residues" evidence="1">
    <location>
        <begin position="25"/>
        <end position="39"/>
    </location>
</feature>
<feature type="compositionally biased region" description="Basic and acidic residues" evidence="1">
    <location>
        <begin position="124"/>
        <end position="144"/>
    </location>
</feature>
<feature type="compositionally biased region" description="Polar residues" evidence="1">
    <location>
        <begin position="43"/>
        <end position="55"/>
    </location>
</feature>
<feature type="compositionally biased region" description="Polar residues" evidence="1">
    <location>
        <begin position="155"/>
        <end position="166"/>
    </location>
</feature>
<dbReference type="AlphaFoldDB" id="A0A3M7RGQ8"/>
<protein>
    <submittedName>
        <fullName evidence="2">Uncharacterized protein</fullName>
    </submittedName>
</protein>
<sequence>MSRFNLRKNSSFNDSDVSEADDDDIAKILRETEGLDSAKRKPNLSQTQPSLTRAKSFNFEDDPLDNLDELIGKKHTNTSTKPPLASTMPTPAKPKIGFIFDEDFDSNPKTNLPKQSDNTSKQKNLVDELFGKAKTEKNEAKSDDDFLFGNYMPSVASNTPRTTLSQPPAKRSVSFNDEEDHKPKAGDNLSKTTPGKLDLDFDFESLLKPKAKTNASTKNDDWMKEPTKFETSIDLDGSLNNPRRRNSQSGPAEKPPIGFKTGAKDSMNSSFADSTDNMDHANQNNKNFTLGNMQPLNFDVKTEEKTDGPDKWFTNLITNKKSTNQPKKSNVSNYNYF</sequence>
<name>A0A3M7RGQ8_BRAPC</name>
<proteinExistence type="predicted"/>
<dbReference type="EMBL" id="REGN01003410">
    <property type="protein sequence ID" value="RNA22721.1"/>
    <property type="molecule type" value="Genomic_DNA"/>
</dbReference>
<evidence type="ECO:0000256" key="1">
    <source>
        <dbReference type="SAM" id="MobiDB-lite"/>
    </source>
</evidence>
<comment type="caution">
    <text evidence="2">The sequence shown here is derived from an EMBL/GenBank/DDBJ whole genome shotgun (WGS) entry which is preliminary data.</text>
</comment>
<dbReference type="Proteomes" id="UP000276133">
    <property type="component" value="Unassembled WGS sequence"/>
</dbReference>
<evidence type="ECO:0000313" key="3">
    <source>
        <dbReference type="Proteomes" id="UP000276133"/>
    </source>
</evidence>
<evidence type="ECO:0000313" key="2">
    <source>
        <dbReference type="EMBL" id="RNA22721.1"/>
    </source>
</evidence>
<organism evidence="2 3">
    <name type="scientific">Brachionus plicatilis</name>
    <name type="common">Marine rotifer</name>
    <name type="synonym">Brachionus muelleri</name>
    <dbReference type="NCBI Taxonomy" id="10195"/>
    <lineage>
        <taxon>Eukaryota</taxon>
        <taxon>Metazoa</taxon>
        <taxon>Spiralia</taxon>
        <taxon>Gnathifera</taxon>
        <taxon>Rotifera</taxon>
        <taxon>Eurotatoria</taxon>
        <taxon>Monogononta</taxon>
        <taxon>Pseudotrocha</taxon>
        <taxon>Ploima</taxon>
        <taxon>Brachionidae</taxon>
        <taxon>Brachionus</taxon>
    </lineage>
</organism>
<feature type="compositionally biased region" description="Polar residues" evidence="1">
    <location>
        <begin position="107"/>
        <end position="123"/>
    </location>
</feature>
<feature type="compositionally biased region" description="Acidic residues" evidence="1">
    <location>
        <begin position="59"/>
        <end position="68"/>
    </location>
</feature>
<feature type="region of interest" description="Disordered" evidence="1">
    <location>
        <begin position="231"/>
        <end position="293"/>
    </location>
</feature>
<reference evidence="2 3" key="1">
    <citation type="journal article" date="2018" name="Sci. Rep.">
        <title>Genomic signatures of local adaptation to the degree of environmental predictability in rotifers.</title>
        <authorList>
            <person name="Franch-Gras L."/>
            <person name="Hahn C."/>
            <person name="Garcia-Roger E.M."/>
            <person name="Carmona M.J."/>
            <person name="Serra M."/>
            <person name="Gomez A."/>
        </authorList>
    </citation>
    <scope>NUCLEOTIDE SEQUENCE [LARGE SCALE GENOMIC DNA]</scope>
    <source>
        <strain evidence="2">HYR1</strain>
    </source>
</reference>
<feature type="region of interest" description="Disordered" evidence="1">
    <location>
        <begin position="1"/>
        <end position="195"/>
    </location>
</feature>
<keyword evidence="3" id="KW-1185">Reference proteome</keyword>
<feature type="compositionally biased region" description="Polar residues" evidence="1">
    <location>
        <begin position="266"/>
        <end position="293"/>
    </location>
</feature>